<organism evidence="3 4">
    <name type="scientific">Penicillium canariense</name>
    <dbReference type="NCBI Taxonomy" id="189055"/>
    <lineage>
        <taxon>Eukaryota</taxon>
        <taxon>Fungi</taxon>
        <taxon>Dikarya</taxon>
        <taxon>Ascomycota</taxon>
        <taxon>Pezizomycotina</taxon>
        <taxon>Eurotiomycetes</taxon>
        <taxon>Eurotiomycetidae</taxon>
        <taxon>Eurotiales</taxon>
        <taxon>Aspergillaceae</taxon>
        <taxon>Penicillium</taxon>
    </lineage>
</organism>
<keyword evidence="2" id="KW-1133">Transmembrane helix</keyword>
<feature type="compositionally biased region" description="Polar residues" evidence="1">
    <location>
        <begin position="43"/>
        <end position="56"/>
    </location>
</feature>
<gene>
    <name evidence="3" type="ORF">N7482_006155</name>
</gene>
<evidence type="ECO:0000256" key="2">
    <source>
        <dbReference type="SAM" id="Phobius"/>
    </source>
</evidence>
<feature type="region of interest" description="Disordered" evidence="1">
    <location>
        <begin position="31"/>
        <end position="95"/>
    </location>
</feature>
<evidence type="ECO:0000313" key="4">
    <source>
        <dbReference type="Proteomes" id="UP001149163"/>
    </source>
</evidence>
<sequence length="320" mass="35294">MEYSRLPILPIPALIRRRLPRLYSSRRAISDNEPSGVLHHGLASSSEPHLPFNSQPLERAATEAQRPSTAGNDLDSSDSGSGGSNSPPVEEVGCPTKYETESGLRWNRVVPAFNLLRNAGYEAQQPQADGRLARSLYINAVMYLLDALPSNLTAEETLMLQHRLPEPVKESIASSSQPHLARLEGPTQLKTFQPPRSYLHRLLASTIVQIFLILRFLLPYLRLFLRQLYEYERSHRITERIVTTILDAADGLGKSSVNIGSAVCKLNGGRVGTAVGNLAAWWVEGIAGGIYEGVGEGMMQLGLLRPGLELDRLALQVERR</sequence>
<comment type="caution">
    <text evidence="3">The sequence shown here is derived from an EMBL/GenBank/DDBJ whole genome shotgun (WGS) entry which is preliminary data.</text>
</comment>
<dbReference type="OrthoDB" id="190201at2759"/>
<keyword evidence="2" id="KW-0472">Membrane</keyword>
<proteinExistence type="predicted"/>
<dbReference type="GeneID" id="81427456"/>
<protein>
    <submittedName>
        <fullName evidence="3">Uncharacterized protein</fullName>
    </submittedName>
</protein>
<keyword evidence="2" id="KW-0812">Transmembrane</keyword>
<reference evidence="3" key="2">
    <citation type="journal article" date="2023" name="IMA Fungus">
        <title>Comparative genomic study of the Penicillium genus elucidates a diverse pangenome and 15 lateral gene transfer events.</title>
        <authorList>
            <person name="Petersen C."/>
            <person name="Sorensen T."/>
            <person name="Nielsen M.R."/>
            <person name="Sondergaard T.E."/>
            <person name="Sorensen J.L."/>
            <person name="Fitzpatrick D.A."/>
            <person name="Frisvad J.C."/>
            <person name="Nielsen K.L."/>
        </authorList>
    </citation>
    <scope>NUCLEOTIDE SEQUENCE</scope>
    <source>
        <strain evidence="3">IBT 26290</strain>
    </source>
</reference>
<evidence type="ECO:0000256" key="1">
    <source>
        <dbReference type="SAM" id="MobiDB-lite"/>
    </source>
</evidence>
<dbReference type="RefSeq" id="XP_056543835.1">
    <property type="nucleotide sequence ID" value="XM_056688280.1"/>
</dbReference>
<reference evidence="3" key="1">
    <citation type="submission" date="2022-11" db="EMBL/GenBank/DDBJ databases">
        <authorList>
            <person name="Petersen C."/>
        </authorList>
    </citation>
    <scope>NUCLEOTIDE SEQUENCE</scope>
    <source>
        <strain evidence="3">IBT 26290</strain>
    </source>
</reference>
<keyword evidence="4" id="KW-1185">Reference proteome</keyword>
<dbReference type="AlphaFoldDB" id="A0A9W9I653"/>
<dbReference type="EMBL" id="JAPQKN010000003">
    <property type="protein sequence ID" value="KAJ5167374.1"/>
    <property type="molecule type" value="Genomic_DNA"/>
</dbReference>
<name>A0A9W9I653_9EURO</name>
<accession>A0A9W9I653</accession>
<evidence type="ECO:0000313" key="3">
    <source>
        <dbReference type="EMBL" id="KAJ5167374.1"/>
    </source>
</evidence>
<feature type="transmembrane region" description="Helical" evidence="2">
    <location>
        <begin position="198"/>
        <end position="218"/>
    </location>
</feature>
<dbReference type="Proteomes" id="UP001149163">
    <property type="component" value="Unassembled WGS sequence"/>
</dbReference>